<dbReference type="EMBL" id="NFFZ01000003">
    <property type="protein sequence ID" value="OTI64072.1"/>
    <property type="molecule type" value="Genomic_DNA"/>
</dbReference>
<dbReference type="InterPro" id="IPR009057">
    <property type="entry name" value="Homeodomain-like_sf"/>
</dbReference>
<dbReference type="AlphaFoldDB" id="A0A241XT80"/>
<evidence type="ECO:0000313" key="2">
    <source>
        <dbReference type="Proteomes" id="UP000194857"/>
    </source>
</evidence>
<dbReference type="SUPFAM" id="SSF46689">
    <property type="entry name" value="Homeodomain-like"/>
    <property type="match status" value="1"/>
</dbReference>
<gene>
    <name evidence="1" type="ORF">CAZ10_07610</name>
</gene>
<organism evidence="1 2">
    <name type="scientific">Pseudomonas aeruginosa</name>
    <dbReference type="NCBI Taxonomy" id="287"/>
    <lineage>
        <taxon>Bacteria</taxon>
        <taxon>Pseudomonadati</taxon>
        <taxon>Pseudomonadota</taxon>
        <taxon>Gammaproteobacteria</taxon>
        <taxon>Pseudomonadales</taxon>
        <taxon>Pseudomonadaceae</taxon>
        <taxon>Pseudomonas</taxon>
    </lineage>
</organism>
<dbReference type="InterPro" id="IPR014875">
    <property type="entry name" value="Mor_transcription_activator"/>
</dbReference>
<proteinExistence type="predicted"/>
<name>A0A241XT80_PSEAI</name>
<dbReference type="Proteomes" id="UP000194857">
    <property type="component" value="Unassembled WGS sequence"/>
</dbReference>
<reference evidence="1 2" key="1">
    <citation type="submission" date="2017-05" db="EMBL/GenBank/DDBJ databases">
        <authorList>
            <person name="Song R."/>
            <person name="Chenine A.L."/>
            <person name="Ruprecht R.M."/>
        </authorList>
    </citation>
    <scope>NUCLEOTIDE SEQUENCE [LARGE SCALE GENOMIC DNA]</scope>
    <source>
        <strain evidence="1 2">S567_C10_BS</strain>
    </source>
</reference>
<protein>
    <submittedName>
        <fullName evidence="1">Uncharacterized protein</fullName>
    </submittedName>
</protein>
<accession>A0A241XT80</accession>
<evidence type="ECO:0000313" key="1">
    <source>
        <dbReference type="EMBL" id="OTI64072.1"/>
    </source>
</evidence>
<sequence length="144" mass="16376">MFTIDTMSSEVINSLPDILKDVIEKFGSDKASNLVSKLGGRTYWVAEGRTPKARERRKQLAEMIGEDVEGFINKRYQGKEIYIPRMKRIETLARHRRINVKAEELLGEGKPIRAVVTQLANEFAMSERSLWNILKQHGSVSEGA</sequence>
<comment type="caution">
    <text evidence="1">The sequence shown here is derived from an EMBL/GenBank/DDBJ whole genome shotgun (WGS) entry which is preliminary data.</text>
</comment>
<dbReference type="Pfam" id="PF08765">
    <property type="entry name" value="Mor"/>
    <property type="match status" value="1"/>
</dbReference>
<dbReference type="RefSeq" id="WP_003098099.1">
    <property type="nucleotide sequence ID" value="NZ_AP014839.1"/>
</dbReference>